<sequence length="88" mass="9540">MRGVVVAVAVALAAGCPLGRVRPWRRLGDWAVDEFRLAGPRVPGDRSRRTAVILAHLLTSPRASRQIARLGREDTPKDAGAYARKRGA</sequence>
<gene>
    <name evidence="2" type="ORF">ACIGW0_23125</name>
</gene>
<keyword evidence="3" id="KW-1185">Reference proteome</keyword>
<evidence type="ECO:0008006" key="4">
    <source>
        <dbReference type="Google" id="ProtNLM"/>
    </source>
</evidence>
<dbReference type="Proteomes" id="UP001614391">
    <property type="component" value="Unassembled WGS sequence"/>
</dbReference>
<dbReference type="EMBL" id="JBITYT010000010">
    <property type="protein sequence ID" value="MFI9122258.1"/>
    <property type="molecule type" value="Genomic_DNA"/>
</dbReference>
<accession>A0ABW8CXE6</accession>
<dbReference type="PROSITE" id="PS51257">
    <property type="entry name" value="PROKAR_LIPOPROTEIN"/>
    <property type="match status" value="1"/>
</dbReference>
<reference evidence="2 3" key="1">
    <citation type="submission" date="2024-10" db="EMBL/GenBank/DDBJ databases">
        <title>The Natural Products Discovery Center: Release of the First 8490 Sequenced Strains for Exploring Actinobacteria Biosynthetic Diversity.</title>
        <authorList>
            <person name="Kalkreuter E."/>
            <person name="Kautsar S.A."/>
            <person name="Yang D."/>
            <person name="Bader C.D."/>
            <person name="Teijaro C.N."/>
            <person name="Fluegel L."/>
            <person name="Davis C.M."/>
            <person name="Simpson J.R."/>
            <person name="Lauterbach L."/>
            <person name="Steele A.D."/>
            <person name="Gui C."/>
            <person name="Meng S."/>
            <person name="Li G."/>
            <person name="Viehrig K."/>
            <person name="Ye F."/>
            <person name="Su P."/>
            <person name="Kiefer A.F."/>
            <person name="Nichols A."/>
            <person name="Cepeda A.J."/>
            <person name="Yan W."/>
            <person name="Fan B."/>
            <person name="Jiang Y."/>
            <person name="Adhikari A."/>
            <person name="Zheng C.-J."/>
            <person name="Schuster L."/>
            <person name="Cowan T.M."/>
            <person name="Smanski M.J."/>
            <person name="Chevrette M.G."/>
            <person name="De Carvalho L.P.S."/>
            <person name="Shen B."/>
        </authorList>
    </citation>
    <scope>NUCLEOTIDE SEQUENCE [LARGE SCALE GENOMIC DNA]</scope>
    <source>
        <strain evidence="2 3">NPDC053346</strain>
    </source>
</reference>
<feature type="region of interest" description="Disordered" evidence="1">
    <location>
        <begin position="65"/>
        <end position="88"/>
    </location>
</feature>
<proteinExistence type="predicted"/>
<name>A0ABW8CXE6_STRBI</name>
<evidence type="ECO:0000256" key="1">
    <source>
        <dbReference type="SAM" id="MobiDB-lite"/>
    </source>
</evidence>
<evidence type="ECO:0000313" key="2">
    <source>
        <dbReference type="EMBL" id="MFI9122258.1"/>
    </source>
</evidence>
<evidence type="ECO:0000313" key="3">
    <source>
        <dbReference type="Proteomes" id="UP001614391"/>
    </source>
</evidence>
<dbReference type="RefSeq" id="WP_399617849.1">
    <property type="nucleotide sequence ID" value="NZ_JBITYT010000010.1"/>
</dbReference>
<comment type="caution">
    <text evidence="2">The sequence shown here is derived from an EMBL/GenBank/DDBJ whole genome shotgun (WGS) entry which is preliminary data.</text>
</comment>
<organism evidence="2 3">
    <name type="scientific">Streptomyces bikiniensis</name>
    <dbReference type="NCBI Taxonomy" id="1896"/>
    <lineage>
        <taxon>Bacteria</taxon>
        <taxon>Bacillati</taxon>
        <taxon>Actinomycetota</taxon>
        <taxon>Actinomycetes</taxon>
        <taxon>Kitasatosporales</taxon>
        <taxon>Streptomycetaceae</taxon>
        <taxon>Streptomyces</taxon>
    </lineage>
</organism>
<protein>
    <recommendedName>
        <fullName evidence="4">Transposase</fullName>
    </recommendedName>
</protein>